<dbReference type="GO" id="GO:0003691">
    <property type="term" value="F:double-stranded telomeric DNA binding"/>
    <property type="evidence" value="ECO:0007669"/>
    <property type="project" value="InterPro"/>
</dbReference>
<organism evidence="15 16">
    <name type="scientific">Elaeis guineensis var. tenera</name>
    <name type="common">Oil palm</name>
    <dbReference type="NCBI Taxonomy" id="51953"/>
    <lineage>
        <taxon>Eukaryota</taxon>
        <taxon>Viridiplantae</taxon>
        <taxon>Streptophyta</taxon>
        <taxon>Embryophyta</taxon>
        <taxon>Tracheophyta</taxon>
        <taxon>Spermatophyta</taxon>
        <taxon>Magnoliopsida</taxon>
        <taxon>Liliopsida</taxon>
        <taxon>Arecaceae</taxon>
        <taxon>Arecoideae</taxon>
        <taxon>Cocoseae</taxon>
        <taxon>Elaeidinae</taxon>
        <taxon>Elaeis</taxon>
    </lineage>
</organism>
<evidence type="ECO:0000256" key="9">
    <source>
        <dbReference type="ARBA" id="ARBA00023163"/>
    </source>
</evidence>
<dbReference type="Gene3D" id="1.10.10.10">
    <property type="entry name" value="Winged helix-like DNA-binding domain superfamily/Winged helix DNA-binding domain"/>
    <property type="match status" value="1"/>
</dbReference>
<dbReference type="SUPFAM" id="SSF46785">
    <property type="entry name" value="Winged helix' DNA-binding domain"/>
    <property type="match status" value="1"/>
</dbReference>
<comment type="subunit">
    <text evidence="3">Forms a homodimer and heterodimers.</text>
</comment>
<keyword evidence="15" id="KW-1185">Reference proteome</keyword>
<dbReference type="RefSeq" id="XP_010923663.1">
    <property type="nucleotide sequence ID" value="XM_010925361.3"/>
</dbReference>
<evidence type="ECO:0000256" key="6">
    <source>
        <dbReference type="ARBA" id="ARBA00023015"/>
    </source>
</evidence>
<dbReference type="Proteomes" id="UP000504607">
    <property type="component" value="Chromosome 6"/>
</dbReference>
<evidence type="ECO:0000313" key="15">
    <source>
        <dbReference type="Proteomes" id="UP000504607"/>
    </source>
</evidence>
<feature type="domain" description="HTH myb-type" evidence="14">
    <location>
        <begin position="34"/>
        <end position="67"/>
    </location>
</feature>
<keyword evidence="9" id="KW-0804">Transcription</keyword>
<keyword evidence="8" id="KW-0238">DNA-binding</keyword>
<evidence type="ECO:0000313" key="16">
    <source>
        <dbReference type="RefSeq" id="XP_010923663.1"/>
    </source>
</evidence>
<dbReference type="FunFam" id="1.10.10.60:FF:000168">
    <property type="entry name" value="Telomere repeat-binding factor 1"/>
    <property type="match status" value="1"/>
</dbReference>
<evidence type="ECO:0000256" key="1">
    <source>
        <dbReference type="ARBA" id="ARBA00004574"/>
    </source>
</evidence>
<dbReference type="Pfam" id="PF00538">
    <property type="entry name" value="Linker_histone"/>
    <property type="match status" value="1"/>
</dbReference>
<dbReference type="InterPro" id="IPR001005">
    <property type="entry name" value="SANT/Myb"/>
</dbReference>
<dbReference type="GeneID" id="105046701"/>
<dbReference type="AlphaFoldDB" id="A0A6I9RBM8"/>
<dbReference type="InterPro" id="IPR017930">
    <property type="entry name" value="Myb_dom"/>
</dbReference>
<dbReference type="InterPro" id="IPR005818">
    <property type="entry name" value="Histone_H1/H5_H15"/>
</dbReference>
<evidence type="ECO:0000256" key="7">
    <source>
        <dbReference type="ARBA" id="ARBA00023054"/>
    </source>
</evidence>
<proteinExistence type="predicted"/>
<evidence type="ECO:0000256" key="3">
    <source>
        <dbReference type="ARBA" id="ARBA00011414"/>
    </source>
</evidence>
<evidence type="ECO:0000256" key="11">
    <source>
        <dbReference type="ARBA" id="ARBA00058078"/>
    </source>
</evidence>
<feature type="coiled-coil region" evidence="12">
    <location>
        <begin position="249"/>
        <end position="297"/>
    </location>
</feature>
<gene>
    <name evidence="16" type="primary">LOC105046701</name>
</gene>
<evidence type="ECO:0000259" key="13">
    <source>
        <dbReference type="PROSITE" id="PS50090"/>
    </source>
</evidence>
<dbReference type="PROSITE" id="PS50090">
    <property type="entry name" value="MYB_LIKE"/>
    <property type="match status" value="1"/>
</dbReference>
<keyword evidence="4" id="KW-0158">Chromosome</keyword>
<dbReference type="InterPro" id="IPR036388">
    <property type="entry name" value="WH-like_DNA-bd_sf"/>
</dbReference>
<comment type="subcellular location">
    <subcellularLocation>
        <location evidence="1">Chromosome</location>
        <location evidence="1">Telomere</location>
    </subcellularLocation>
    <subcellularLocation>
        <location evidence="2">Nucleus</location>
        <location evidence="2">Nucleolus</location>
    </subcellularLocation>
</comment>
<dbReference type="Gene3D" id="1.10.10.60">
    <property type="entry name" value="Homeodomain-like"/>
    <property type="match status" value="1"/>
</dbReference>
<keyword evidence="7 12" id="KW-0175">Coiled coil</keyword>
<dbReference type="SUPFAM" id="SSF46689">
    <property type="entry name" value="Homeodomain-like"/>
    <property type="match status" value="1"/>
</dbReference>
<reference evidence="16" key="1">
    <citation type="submission" date="2025-08" db="UniProtKB">
        <authorList>
            <consortium name="RefSeq"/>
        </authorList>
    </citation>
    <scope>IDENTIFICATION</scope>
</reference>
<dbReference type="PANTHER" id="PTHR46267">
    <property type="entry name" value="SINGLE MYB HISTONE 4"/>
    <property type="match status" value="1"/>
</dbReference>
<dbReference type="PANTHER" id="PTHR46267:SF8">
    <property type="entry name" value="TELOMERE REPEAT-BINDING FACTOR 1"/>
    <property type="match status" value="1"/>
</dbReference>
<dbReference type="GO" id="GO:0005730">
    <property type="term" value="C:nucleolus"/>
    <property type="evidence" value="ECO:0007669"/>
    <property type="project" value="UniProtKB-SubCell"/>
</dbReference>
<comment type="function">
    <text evidence="11">Binds preferentially double-stranded telomeric repeats, but may also bind to the single telomeric strand.</text>
</comment>
<protein>
    <submittedName>
        <fullName evidence="16">Single myb histone 6 isoform X2</fullName>
    </submittedName>
</protein>
<dbReference type="GO" id="GO:0000781">
    <property type="term" value="C:chromosome, telomeric region"/>
    <property type="evidence" value="ECO:0007669"/>
    <property type="project" value="UniProtKB-SubCell"/>
</dbReference>
<keyword evidence="5" id="KW-0779">Telomere</keyword>
<feature type="domain" description="Myb-like" evidence="13">
    <location>
        <begin position="39"/>
        <end position="91"/>
    </location>
</feature>
<dbReference type="InterPro" id="IPR036390">
    <property type="entry name" value="WH_DNA-bd_sf"/>
</dbReference>
<accession>A0A6I9RBM8</accession>
<dbReference type="Pfam" id="PF00249">
    <property type="entry name" value="Myb_DNA-binding"/>
    <property type="match status" value="1"/>
</dbReference>
<evidence type="ECO:0000259" key="14">
    <source>
        <dbReference type="PROSITE" id="PS51294"/>
    </source>
</evidence>
<dbReference type="SMART" id="SM00717">
    <property type="entry name" value="SANT"/>
    <property type="match status" value="1"/>
</dbReference>
<evidence type="ECO:0000256" key="8">
    <source>
        <dbReference type="ARBA" id="ARBA00023125"/>
    </source>
</evidence>
<dbReference type="OrthoDB" id="608866at2759"/>
<dbReference type="GO" id="GO:0006334">
    <property type="term" value="P:nucleosome assembly"/>
    <property type="evidence" value="ECO:0007669"/>
    <property type="project" value="InterPro"/>
</dbReference>
<evidence type="ECO:0000256" key="4">
    <source>
        <dbReference type="ARBA" id="ARBA00022454"/>
    </source>
</evidence>
<dbReference type="PROSITE" id="PS51294">
    <property type="entry name" value="HTH_MYB"/>
    <property type="match status" value="1"/>
</dbReference>
<dbReference type="GO" id="GO:0000786">
    <property type="term" value="C:nucleosome"/>
    <property type="evidence" value="ECO:0007669"/>
    <property type="project" value="InterPro"/>
</dbReference>
<dbReference type="InterPro" id="IPR009057">
    <property type="entry name" value="Homeodomain-like_sf"/>
</dbReference>
<sequence length="306" mass="33901">MICDLFICLRIDVGVHVSGFASLDSSGRVLWLFSMGAPKQKWTAEEEAALRAGVVKHGAGKWRTILKDPEFSAVLRLRSNVDLKDKWRNMSVTANGWGSREKARIALKKSRQISKHNDNPKVLTTEVEDIDNEIVDAKHLAMSSESLKFTGPKRSISRLDNLIMEAITNLKEPTGSNKTAIAMYIEVKRKYRITPSSAFSERRNSKVSLLEEMKLEPPKLERDDIKLLTKAQVDAELAQMRNLTAEEAAAVAAKAVSEAEVAIKEAEEAAREAEVAEAEAEAAKAFAEAAISTLKRRNAAKLMIRV</sequence>
<evidence type="ECO:0000256" key="5">
    <source>
        <dbReference type="ARBA" id="ARBA00022895"/>
    </source>
</evidence>
<keyword evidence="10" id="KW-0539">Nucleus</keyword>
<evidence type="ECO:0000256" key="10">
    <source>
        <dbReference type="ARBA" id="ARBA00023242"/>
    </source>
</evidence>
<evidence type="ECO:0000256" key="2">
    <source>
        <dbReference type="ARBA" id="ARBA00004604"/>
    </source>
</evidence>
<dbReference type="CDD" id="cd11660">
    <property type="entry name" value="SANT_TRF"/>
    <property type="match status" value="1"/>
</dbReference>
<evidence type="ECO:0000256" key="12">
    <source>
        <dbReference type="SAM" id="Coils"/>
    </source>
</evidence>
<name>A0A6I9RBM8_ELAGV</name>
<keyword evidence="6" id="KW-0805">Transcription regulation</keyword>
<dbReference type="FunFam" id="1.10.246.220:FF:000002">
    <property type="entry name" value="Telomere repeat-binding factor 1"/>
    <property type="match status" value="1"/>
</dbReference>
<dbReference type="InterPro" id="IPR044597">
    <property type="entry name" value="SMH1-6"/>
</dbReference>